<dbReference type="Pfam" id="PF02689">
    <property type="entry name" value="Herpes_Helicase"/>
    <property type="match status" value="1"/>
</dbReference>
<dbReference type="PANTHER" id="PTHR47642:SF6">
    <property type="entry name" value="ATP-DEPENDENT DNA HELICASE"/>
    <property type="match status" value="1"/>
</dbReference>
<name>A0AAV1M896_9NEOP</name>
<keyword evidence="4" id="KW-0067">ATP-binding</keyword>
<keyword evidence="7" id="KW-1185">Reference proteome</keyword>
<dbReference type="GO" id="GO:0016787">
    <property type="term" value="F:hydrolase activity"/>
    <property type="evidence" value="ECO:0007669"/>
    <property type="project" value="UniProtKB-KW"/>
</dbReference>
<reference evidence="6 7" key="1">
    <citation type="submission" date="2023-11" db="EMBL/GenBank/DDBJ databases">
        <authorList>
            <person name="Hedman E."/>
            <person name="Englund M."/>
            <person name="Stromberg M."/>
            <person name="Nyberg Akerstrom W."/>
            <person name="Nylinder S."/>
            <person name="Jareborg N."/>
            <person name="Kallberg Y."/>
            <person name="Kronander E."/>
        </authorList>
    </citation>
    <scope>NUCLEOTIDE SEQUENCE [LARGE SCALE GENOMIC DNA]</scope>
</reference>
<dbReference type="InterPro" id="IPR051055">
    <property type="entry name" value="PIF1_helicase"/>
</dbReference>
<dbReference type="EMBL" id="CAVLGL010000159">
    <property type="protein sequence ID" value="CAK1603851.1"/>
    <property type="molecule type" value="Genomic_DNA"/>
</dbReference>
<dbReference type="PANTHER" id="PTHR47642">
    <property type="entry name" value="ATP-DEPENDENT DNA HELICASE"/>
    <property type="match status" value="1"/>
</dbReference>
<evidence type="ECO:0000256" key="4">
    <source>
        <dbReference type="ARBA" id="ARBA00022840"/>
    </source>
</evidence>
<feature type="domain" description="DNA replication helicase" evidence="5">
    <location>
        <begin position="93"/>
        <end position="154"/>
    </location>
</feature>
<evidence type="ECO:0000313" key="6">
    <source>
        <dbReference type="EMBL" id="CAK1603851.1"/>
    </source>
</evidence>
<dbReference type="InterPro" id="IPR027417">
    <property type="entry name" value="P-loop_NTPase"/>
</dbReference>
<comment type="caution">
    <text evidence="6">The sequence shown here is derived from an EMBL/GenBank/DDBJ whole genome shotgun (WGS) entry which is preliminary data.</text>
</comment>
<evidence type="ECO:0000256" key="2">
    <source>
        <dbReference type="ARBA" id="ARBA00022801"/>
    </source>
</evidence>
<keyword evidence="3" id="KW-0347">Helicase</keyword>
<dbReference type="SUPFAM" id="SSF52540">
    <property type="entry name" value="P-loop containing nucleoside triphosphate hydrolases"/>
    <property type="match status" value="1"/>
</dbReference>
<dbReference type="InterPro" id="IPR003840">
    <property type="entry name" value="DNA_helicase_dom"/>
</dbReference>
<evidence type="ECO:0000256" key="1">
    <source>
        <dbReference type="ARBA" id="ARBA00022741"/>
    </source>
</evidence>
<organism evidence="6 7">
    <name type="scientific">Parnassius mnemosyne</name>
    <name type="common">clouded apollo</name>
    <dbReference type="NCBI Taxonomy" id="213953"/>
    <lineage>
        <taxon>Eukaryota</taxon>
        <taxon>Metazoa</taxon>
        <taxon>Ecdysozoa</taxon>
        <taxon>Arthropoda</taxon>
        <taxon>Hexapoda</taxon>
        <taxon>Insecta</taxon>
        <taxon>Pterygota</taxon>
        <taxon>Neoptera</taxon>
        <taxon>Endopterygota</taxon>
        <taxon>Lepidoptera</taxon>
        <taxon>Glossata</taxon>
        <taxon>Ditrysia</taxon>
        <taxon>Papilionoidea</taxon>
        <taxon>Papilionidae</taxon>
        <taxon>Parnassiinae</taxon>
        <taxon>Parnassini</taxon>
        <taxon>Parnassius</taxon>
        <taxon>Driopa</taxon>
    </lineage>
</organism>
<dbReference type="AlphaFoldDB" id="A0AAV1M896"/>
<evidence type="ECO:0000259" key="5">
    <source>
        <dbReference type="Pfam" id="PF02689"/>
    </source>
</evidence>
<keyword evidence="2" id="KW-0378">Hydrolase</keyword>
<dbReference type="GO" id="GO:0005524">
    <property type="term" value="F:ATP binding"/>
    <property type="evidence" value="ECO:0007669"/>
    <property type="project" value="UniProtKB-KW"/>
</dbReference>
<dbReference type="Proteomes" id="UP001314205">
    <property type="component" value="Unassembled WGS sequence"/>
</dbReference>
<accession>A0AAV1M896</accession>
<evidence type="ECO:0000256" key="3">
    <source>
        <dbReference type="ARBA" id="ARBA00022806"/>
    </source>
</evidence>
<protein>
    <recommendedName>
        <fullName evidence="5">DNA replication helicase domain-containing protein</fullName>
    </recommendedName>
</protein>
<gene>
    <name evidence="6" type="ORF">PARMNEM_LOCUS22154</name>
</gene>
<sequence>MVTVNIDTTDGLVNGTIGILTATDYGQHKETSEKRPLRIWVLFDKSTGIATRSKCQLNSRKHRQYLSSYWMLLDVVTYTVKRWKSSNLVVHRTQFSIVPAKGIRIHKSQGATLEKVVVHICKNVKRSMLYVAYSRGTSSFGLLLVVNPGRFKPPSDISESSAVSIGMKRLKQNKLVPYF</sequence>
<keyword evidence="1" id="KW-0547">Nucleotide-binding</keyword>
<dbReference type="Gene3D" id="3.40.50.300">
    <property type="entry name" value="P-loop containing nucleotide triphosphate hydrolases"/>
    <property type="match status" value="1"/>
</dbReference>
<proteinExistence type="predicted"/>
<dbReference type="GO" id="GO:0004386">
    <property type="term" value="F:helicase activity"/>
    <property type="evidence" value="ECO:0007669"/>
    <property type="project" value="UniProtKB-KW"/>
</dbReference>
<evidence type="ECO:0000313" key="7">
    <source>
        <dbReference type="Proteomes" id="UP001314205"/>
    </source>
</evidence>